<protein>
    <submittedName>
        <fullName evidence="1">Uncharacterized conserved protein (COG2071)</fullName>
    </submittedName>
</protein>
<keyword evidence="2" id="KW-1185">Reference proteome</keyword>
<name>A0A1A8ZAJ3_9ACTN</name>
<dbReference type="AlphaFoldDB" id="A0A1A8ZAJ3"/>
<dbReference type="OrthoDB" id="5492672at2"/>
<dbReference type="RefSeq" id="WP_091659417.1">
    <property type="nucleotide sequence ID" value="NZ_LT594323.1"/>
</dbReference>
<evidence type="ECO:0000313" key="2">
    <source>
        <dbReference type="Proteomes" id="UP000199385"/>
    </source>
</evidence>
<dbReference type="InterPro" id="IPR018644">
    <property type="entry name" value="DUF2071"/>
</dbReference>
<dbReference type="Proteomes" id="UP000199385">
    <property type="component" value="Chromosome I"/>
</dbReference>
<sequence>MRALRLVSVVQRRLLVNYRTDPEATARLLPAPLRPQVVNGWAVSGICLIRLSDVRPPSVPAPFGVGSENAAHRIAVEWDSPGGVTHGVYIPRRDTGSRLNSWVGGRLFPGRHHLSRFDARESANELRIAFADPSDAVRVDVHVRMVAALSGSHLFSDVDQASEFFRRGASGFSTTPDPSRLDGLELLTEGWRVTPVELASVQSTFFDDPVRFPPGSAIPDCGLLMRNVPATWKSLPSMAVRPAGDPTTSSRR</sequence>
<evidence type="ECO:0000313" key="1">
    <source>
        <dbReference type="EMBL" id="SBT40851.1"/>
    </source>
</evidence>
<reference evidence="2" key="1">
    <citation type="submission" date="2016-06" db="EMBL/GenBank/DDBJ databases">
        <authorList>
            <person name="Varghese N."/>
            <person name="Submissions Spin"/>
        </authorList>
    </citation>
    <scope>NUCLEOTIDE SEQUENCE [LARGE SCALE GENOMIC DNA]</scope>
    <source>
        <strain evidence="2">DSM 44815</strain>
    </source>
</reference>
<dbReference type="Pfam" id="PF09844">
    <property type="entry name" value="DUF2071"/>
    <property type="match status" value="1"/>
</dbReference>
<proteinExistence type="predicted"/>
<organism evidence="1 2">
    <name type="scientific">Micromonospora auratinigra</name>
    <dbReference type="NCBI Taxonomy" id="261654"/>
    <lineage>
        <taxon>Bacteria</taxon>
        <taxon>Bacillati</taxon>
        <taxon>Actinomycetota</taxon>
        <taxon>Actinomycetes</taxon>
        <taxon>Micromonosporales</taxon>
        <taxon>Micromonosporaceae</taxon>
        <taxon>Micromonospora</taxon>
    </lineage>
</organism>
<accession>A0A1A8ZAJ3</accession>
<dbReference type="PATRIC" id="fig|261654.4.peg.1440"/>
<dbReference type="EMBL" id="LT594323">
    <property type="protein sequence ID" value="SBT40851.1"/>
    <property type="molecule type" value="Genomic_DNA"/>
</dbReference>
<gene>
    <name evidence="1" type="ORF">GA0070611_1413</name>
</gene>